<feature type="transmembrane region" description="Helical" evidence="2">
    <location>
        <begin position="341"/>
        <end position="361"/>
    </location>
</feature>
<dbReference type="Proteomes" id="UP000800036">
    <property type="component" value="Unassembled WGS sequence"/>
</dbReference>
<dbReference type="EMBL" id="ML976662">
    <property type="protein sequence ID" value="KAF1977765.1"/>
    <property type="molecule type" value="Genomic_DNA"/>
</dbReference>
<feature type="transmembrane region" description="Helical" evidence="2">
    <location>
        <begin position="231"/>
        <end position="255"/>
    </location>
</feature>
<evidence type="ECO:0000313" key="3">
    <source>
        <dbReference type="EMBL" id="KAF1977765.1"/>
    </source>
</evidence>
<feature type="transmembrane region" description="Helical" evidence="2">
    <location>
        <begin position="275"/>
        <end position="299"/>
    </location>
</feature>
<feature type="compositionally biased region" description="Low complexity" evidence="1">
    <location>
        <begin position="121"/>
        <end position="132"/>
    </location>
</feature>
<feature type="compositionally biased region" description="Basic and acidic residues" evidence="1">
    <location>
        <begin position="151"/>
        <end position="164"/>
    </location>
</feature>
<proteinExistence type="predicted"/>
<evidence type="ECO:0000256" key="1">
    <source>
        <dbReference type="SAM" id="MobiDB-lite"/>
    </source>
</evidence>
<organism evidence="3 4">
    <name type="scientific">Bimuria novae-zelandiae CBS 107.79</name>
    <dbReference type="NCBI Taxonomy" id="1447943"/>
    <lineage>
        <taxon>Eukaryota</taxon>
        <taxon>Fungi</taxon>
        <taxon>Dikarya</taxon>
        <taxon>Ascomycota</taxon>
        <taxon>Pezizomycotina</taxon>
        <taxon>Dothideomycetes</taxon>
        <taxon>Pleosporomycetidae</taxon>
        <taxon>Pleosporales</taxon>
        <taxon>Massarineae</taxon>
        <taxon>Didymosphaeriaceae</taxon>
        <taxon>Bimuria</taxon>
    </lineage>
</organism>
<name>A0A6A5VLL3_9PLEO</name>
<keyword evidence="4" id="KW-1185">Reference proteome</keyword>
<protein>
    <submittedName>
        <fullName evidence="3">Uncharacterized protein</fullName>
    </submittedName>
</protein>
<gene>
    <name evidence="3" type="ORF">BU23DRAFT_550442</name>
</gene>
<dbReference type="OrthoDB" id="4721035at2759"/>
<sequence length="993" mass="109025">MDDRPLINEHAAADTTTTTTPALPSLGFDTTSSSLGFTPVTVSPPLSPRRPGYTRLGSDATAGDRSPPPTVVEEEEDIPDNLSRRSTGLGIASLPPQSPAPGRRVSVQTIPRRPVASSLRSPSITSPDISTPNTGESFIGRFPHQSAESTPDLRRERFSPKPDAGEYETYRQGGLKHSGGSNGSLNNDYQQFLHQASKSSAPSVKSAYQTNFHPVHECATEKPFYHSRFTWVSVSIVVICLFSTVFSGIFLGLALRAPRYGRSISSQGSFQPSDAILLTTVIAKLIELSFVTSFVAFLGQVLSRRAFMKDHGRGVTLSELSMWRWVVQPGTLITHWETAKYAGLSILGMLSLLSAVLATLYSSAATALVQPMLKDGGIYNEMVYAGRLKTSFANVNYVKSICDLPITKEMDPEYAENTCLQIQHAGQGYHNYQRYMSDWKQWNRFGNGTSNQHLRPPGIGLLHENTTVTAQWINIADTVEESKKWGRAVNRVSMAMPHAGVFSAARYGENNIIQPEELNSEGTYSLRASVPSPVINVLCANMNESELAPIVYDTWPNNETVTGLNWKDLRDNATTTNKTVVDDLFGWKKEDAEKMLDYPPVFPRFPAAYNTVMNHTSLNWGREAIYLLGSGGAALNGTYMVCKIYMTLTSKCLTQYNATGSGGSMEAVCENGIPQMEYRNSNSSEEATVPVKDWRDVGFDWSNAMSLNAGLNDADASNARLLTQLMLPENEKGEADLNPALPSPAEALAVMSGCTLLMSSIDAPYVMFWNYTGQFPLLADYTRQYFNGSLKAQQYASGGVDTVSKGWMIILFLVFLMNILVLAYFLFHKGLVTDFSEPPNLFALAVNSPPSHTFAGSCGGGPGGKQYVVNWFVNSEGDHLYMEPGEKTAHTHTHEHIEHAHPHVHAPPPPPPVDMKPTYKGFFAGAVAGLSGSLTRMKKGGFKMGLGRKDKHAQLRPLRQASVVRMRSDTEMEDAATKNQRDYYKLSKRTSVL</sequence>
<dbReference type="AlphaFoldDB" id="A0A6A5VLL3"/>
<evidence type="ECO:0000313" key="4">
    <source>
        <dbReference type="Proteomes" id="UP000800036"/>
    </source>
</evidence>
<accession>A0A6A5VLL3</accession>
<evidence type="ECO:0000256" key="2">
    <source>
        <dbReference type="SAM" id="Phobius"/>
    </source>
</evidence>
<reference evidence="3" key="1">
    <citation type="journal article" date="2020" name="Stud. Mycol.">
        <title>101 Dothideomycetes genomes: a test case for predicting lifestyles and emergence of pathogens.</title>
        <authorList>
            <person name="Haridas S."/>
            <person name="Albert R."/>
            <person name="Binder M."/>
            <person name="Bloem J."/>
            <person name="Labutti K."/>
            <person name="Salamov A."/>
            <person name="Andreopoulos B."/>
            <person name="Baker S."/>
            <person name="Barry K."/>
            <person name="Bills G."/>
            <person name="Bluhm B."/>
            <person name="Cannon C."/>
            <person name="Castanera R."/>
            <person name="Culley D."/>
            <person name="Daum C."/>
            <person name="Ezra D."/>
            <person name="Gonzalez J."/>
            <person name="Henrissat B."/>
            <person name="Kuo A."/>
            <person name="Liang C."/>
            <person name="Lipzen A."/>
            <person name="Lutzoni F."/>
            <person name="Magnuson J."/>
            <person name="Mondo S."/>
            <person name="Nolan M."/>
            <person name="Ohm R."/>
            <person name="Pangilinan J."/>
            <person name="Park H.-J."/>
            <person name="Ramirez L."/>
            <person name="Alfaro M."/>
            <person name="Sun H."/>
            <person name="Tritt A."/>
            <person name="Yoshinaga Y."/>
            <person name="Zwiers L.-H."/>
            <person name="Turgeon B."/>
            <person name="Goodwin S."/>
            <person name="Spatafora J."/>
            <person name="Crous P."/>
            <person name="Grigoriev I."/>
        </authorList>
    </citation>
    <scope>NUCLEOTIDE SEQUENCE</scope>
    <source>
        <strain evidence="3">CBS 107.79</strain>
    </source>
</reference>
<feature type="transmembrane region" description="Helical" evidence="2">
    <location>
        <begin position="807"/>
        <end position="827"/>
    </location>
</feature>
<feature type="region of interest" description="Disordered" evidence="1">
    <location>
        <begin position="1"/>
        <end position="184"/>
    </location>
</feature>
<keyword evidence="2" id="KW-0472">Membrane</keyword>
<keyword evidence="2" id="KW-0812">Transmembrane</keyword>
<keyword evidence="2" id="KW-1133">Transmembrane helix</keyword>